<name>A0AAE0XM41_9GAST</name>
<reference evidence="4" key="1">
    <citation type="journal article" date="2023" name="G3 (Bethesda)">
        <title>A reference genome for the long-term kleptoplast-retaining sea slug Elysia crispata morphotype clarki.</title>
        <authorList>
            <person name="Eastman K.E."/>
            <person name="Pendleton A.L."/>
            <person name="Shaikh M.A."/>
            <person name="Suttiyut T."/>
            <person name="Ogas R."/>
            <person name="Tomko P."/>
            <person name="Gavelis G."/>
            <person name="Widhalm J.R."/>
            <person name="Wisecaver J.H."/>
        </authorList>
    </citation>
    <scope>NUCLEOTIDE SEQUENCE</scope>
    <source>
        <strain evidence="4">ECLA1</strain>
    </source>
</reference>
<dbReference type="PANTHER" id="PTHR16184:SF6">
    <property type="entry name" value="ELONGATOR COMPLEX PROTEIN 6"/>
    <property type="match status" value="1"/>
</dbReference>
<dbReference type="EMBL" id="JAWDGP010008052">
    <property type="protein sequence ID" value="KAK3696216.1"/>
    <property type="molecule type" value="Genomic_DNA"/>
</dbReference>
<dbReference type="CDD" id="cd19495">
    <property type="entry name" value="Elp6"/>
    <property type="match status" value="1"/>
</dbReference>
<sequence length="263" mass="29347">MLAQICQFLGVDSSDFPLNEHVFVADKSKDGGFLIHYFLNLCVKQNRPLCFVGLSQSFNHYCTVAQKLGTNLLSARNNKNLIFIEGLRLISDIVVEGKEKTNPILQLFNGITSPLCNLVYDSLKEIGVSSFQEHFGAPVLIIDDLSVLLSVGVPLKYVVSFVKRLQYLVTSYSPQGSLIVSLCIGEGDGDEEDTWVHLSHLGTLSIEVSNLKSGYCKEVHGQIQVEWKDSYLKPRKVHYKHTQYRLSDKNIELFASGMSSAVL</sequence>
<evidence type="ECO:0000313" key="4">
    <source>
        <dbReference type="EMBL" id="KAK3696216.1"/>
    </source>
</evidence>
<organism evidence="4 5">
    <name type="scientific">Elysia crispata</name>
    <name type="common">lettuce slug</name>
    <dbReference type="NCBI Taxonomy" id="231223"/>
    <lineage>
        <taxon>Eukaryota</taxon>
        <taxon>Metazoa</taxon>
        <taxon>Spiralia</taxon>
        <taxon>Lophotrochozoa</taxon>
        <taxon>Mollusca</taxon>
        <taxon>Gastropoda</taxon>
        <taxon>Heterobranchia</taxon>
        <taxon>Euthyneura</taxon>
        <taxon>Panpulmonata</taxon>
        <taxon>Sacoglossa</taxon>
        <taxon>Placobranchoidea</taxon>
        <taxon>Plakobranchidae</taxon>
        <taxon>Elysia</taxon>
    </lineage>
</organism>
<evidence type="ECO:0000256" key="2">
    <source>
        <dbReference type="ARBA" id="ARBA00008837"/>
    </source>
</evidence>
<dbReference type="Proteomes" id="UP001283361">
    <property type="component" value="Unassembled WGS sequence"/>
</dbReference>
<comment type="caution">
    <text evidence="4">The sequence shown here is derived from an EMBL/GenBank/DDBJ whole genome shotgun (WGS) entry which is preliminary data.</text>
</comment>
<dbReference type="AlphaFoldDB" id="A0AAE0XM41"/>
<dbReference type="Pfam" id="PF09807">
    <property type="entry name" value="ELP6"/>
    <property type="match status" value="1"/>
</dbReference>
<evidence type="ECO:0000313" key="5">
    <source>
        <dbReference type="Proteomes" id="UP001283361"/>
    </source>
</evidence>
<keyword evidence="5" id="KW-1185">Reference proteome</keyword>
<dbReference type="Gene3D" id="3.40.50.300">
    <property type="entry name" value="P-loop containing nucleotide triphosphate hydrolases"/>
    <property type="match status" value="1"/>
</dbReference>
<protein>
    <recommendedName>
        <fullName evidence="3">Elongator complex protein 6</fullName>
    </recommendedName>
</protein>
<dbReference type="GO" id="GO:0033588">
    <property type="term" value="C:elongator holoenzyme complex"/>
    <property type="evidence" value="ECO:0007669"/>
    <property type="project" value="InterPro"/>
</dbReference>
<dbReference type="InterPro" id="IPR027417">
    <property type="entry name" value="P-loop_NTPase"/>
</dbReference>
<dbReference type="PANTHER" id="PTHR16184">
    <property type="entry name" value="ELONGATOR COMPLEX PROTEIN 6"/>
    <property type="match status" value="1"/>
</dbReference>
<gene>
    <name evidence="4" type="ORF">RRG08_027659</name>
</gene>
<comment type="similarity">
    <text evidence="2">Belongs to the ELP6 family.</text>
</comment>
<dbReference type="InterPro" id="IPR018627">
    <property type="entry name" value="ELP6"/>
</dbReference>
<dbReference type="GO" id="GO:0002098">
    <property type="term" value="P:tRNA wobble uridine modification"/>
    <property type="evidence" value="ECO:0007669"/>
    <property type="project" value="InterPro"/>
</dbReference>
<proteinExistence type="inferred from homology"/>
<accession>A0AAE0XM41</accession>
<evidence type="ECO:0000256" key="3">
    <source>
        <dbReference type="ARBA" id="ARBA00020263"/>
    </source>
</evidence>
<evidence type="ECO:0000256" key="1">
    <source>
        <dbReference type="ARBA" id="ARBA00005043"/>
    </source>
</evidence>
<comment type="pathway">
    <text evidence="1">tRNA modification; 5-methoxycarbonylmethyl-2-thiouridine-tRNA biosynthesis.</text>
</comment>